<protein>
    <submittedName>
        <fullName evidence="7">DUF1778 domain-containing protein</fullName>
    </submittedName>
</protein>
<organism evidence="7 8">
    <name type="scientific">Candidatus Desulfatibia vada</name>
    <dbReference type="NCBI Taxonomy" id="2841696"/>
    <lineage>
        <taxon>Bacteria</taxon>
        <taxon>Pseudomonadati</taxon>
        <taxon>Thermodesulfobacteriota</taxon>
        <taxon>Desulfobacteria</taxon>
        <taxon>Desulfobacterales</taxon>
        <taxon>Desulfobacterales incertae sedis</taxon>
        <taxon>Candidatus Desulfatibia</taxon>
    </lineage>
</organism>
<name>A0A8J6NWL5_9BACT</name>
<dbReference type="PANTHER" id="PTHR35401:SF1">
    <property type="entry name" value="CYTOPLASMIC PROTEIN"/>
    <property type="match status" value="1"/>
</dbReference>
<accession>A0A8J6NWL5</accession>
<keyword evidence="4" id="KW-0238">DNA-binding</keyword>
<dbReference type="AlphaFoldDB" id="A0A8J6NWL5"/>
<evidence type="ECO:0000256" key="2">
    <source>
        <dbReference type="ARBA" id="ARBA00022649"/>
    </source>
</evidence>
<dbReference type="Pfam" id="PF08681">
    <property type="entry name" value="TacA1"/>
    <property type="match status" value="1"/>
</dbReference>
<keyword evidence="3" id="KW-0805">Transcription regulation</keyword>
<evidence type="ECO:0000313" key="7">
    <source>
        <dbReference type="EMBL" id="MBC8434068.1"/>
    </source>
</evidence>
<dbReference type="EMBL" id="JACNIG010000378">
    <property type="protein sequence ID" value="MBC8434068.1"/>
    <property type="molecule type" value="Genomic_DNA"/>
</dbReference>
<keyword evidence="1" id="KW-0678">Repressor</keyword>
<dbReference type="GO" id="GO:0003677">
    <property type="term" value="F:DNA binding"/>
    <property type="evidence" value="ECO:0007669"/>
    <property type="project" value="UniProtKB-KW"/>
</dbReference>
<sequence>SSRLGFRTTPEQEVVLRRAAEVCHKSLTEFIMDSAYQAAENALLDQRIFMVSGNRYQALLDLLDRPAEENIGLQDLFSRPAPWDEQ</sequence>
<evidence type="ECO:0000256" key="6">
    <source>
        <dbReference type="ARBA" id="ARBA00049988"/>
    </source>
</evidence>
<dbReference type="InterPro" id="IPR010985">
    <property type="entry name" value="Ribbon_hlx_hlx"/>
</dbReference>
<keyword evidence="5" id="KW-0804">Transcription</keyword>
<dbReference type="Gene3D" id="1.20.5.780">
    <property type="entry name" value="Single helix bin"/>
    <property type="match status" value="1"/>
</dbReference>
<evidence type="ECO:0000256" key="5">
    <source>
        <dbReference type="ARBA" id="ARBA00023163"/>
    </source>
</evidence>
<dbReference type="GO" id="GO:0006355">
    <property type="term" value="P:regulation of DNA-templated transcription"/>
    <property type="evidence" value="ECO:0007669"/>
    <property type="project" value="InterPro"/>
</dbReference>
<dbReference type="PANTHER" id="PTHR35401">
    <property type="entry name" value="COPG FAMILY HELIX-TURN-HELIX PROTEIN-RELATED-RELATED"/>
    <property type="match status" value="1"/>
</dbReference>
<proteinExistence type="inferred from homology"/>
<feature type="non-terminal residue" evidence="7">
    <location>
        <position position="1"/>
    </location>
</feature>
<keyword evidence="2" id="KW-1277">Toxin-antitoxin system</keyword>
<evidence type="ECO:0000256" key="4">
    <source>
        <dbReference type="ARBA" id="ARBA00023125"/>
    </source>
</evidence>
<dbReference type="SUPFAM" id="SSF47598">
    <property type="entry name" value="Ribbon-helix-helix"/>
    <property type="match status" value="1"/>
</dbReference>
<evidence type="ECO:0000256" key="1">
    <source>
        <dbReference type="ARBA" id="ARBA00022491"/>
    </source>
</evidence>
<dbReference type="InterPro" id="IPR014795">
    <property type="entry name" value="TacA_1-like"/>
</dbReference>
<gene>
    <name evidence="7" type="ORF">H8D96_19330</name>
</gene>
<dbReference type="Proteomes" id="UP000605201">
    <property type="component" value="Unassembled WGS sequence"/>
</dbReference>
<evidence type="ECO:0000313" key="8">
    <source>
        <dbReference type="Proteomes" id="UP000605201"/>
    </source>
</evidence>
<reference evidence="7 8" key="1">
    <citation type="submission" date="2020-08" db="EMBL/GenBank/DDBJ databases">
        <title>Bridging the membrane lipid divide: bacteria of the FCB group superphylum have the potential to synthesize archaeal ether lipids.</title>
        <authorList>
            <person name="Villanueva L."/>
            <person name="Von Meijenfeldt F.A.B."/>
            <person name="Westbye A.B."/>
            <person name="Yadav S."/>
            <person name="Hopmans E.C."/>
            <person name="Dutilh B.E."/>
            <person name="Sinninghe Damste J.S."/>
        </authorList>
    </citation>
    <scope>NUCLEOTIDE SEQUENCE [LARGE SCALE GENOMIC DNA]</scope>
    <source>
        <strain evidence="7">NIOZ-UU17</strain>
    </source>
</reference>
<evidence type="ECO:0000256" key="3">
    <source>
        <dbReference type="ARBA" id="ARBA00023015"/>
    </source>
</evidence>
<comment type="similarity">
    <text evidence="6">Belongs to the TacA antitoxin family.</text>
</comment>
<comment type="caution">
    <text evidence="7">The sequence shown here is derived from an EMBL/GenBank/DDBJ whole genome shotgun (WGS) entry which is preliminary data.</text>
</comment>